<feature type="non-terminal residue" evidence="4">
    <location>
        <position position="1"/>
    </location>
</feature>
<comment type="caution">
    <text evidence="4">The sequence shown here is derived from an EMBL/GenBank/DDBJ whole genome shotgun (WGS) entry which is preliminary data.</text>
</comment>
<feature type="domain" description="PKD" evidence="3">
    <location>
        <begin position="2673"/>
        <end position="2751"/>
    </location>
</feature>
<feature type="transmembrane region" description="Helical" evidence="2">
    <location>
        <begin position="2971"/>
        <end position="2991"/>
    </location>
</feature>
<organism evidence="4 5">
    <name type="scientific">Methanofollis fontis</name>
    <dbReference type="NCBI Taxonomy" id="2052832"/>
    <lineage>
        <taxon>Archaea</taxon>
        <taxon>Methanobacteriati</taxon>
        <taxon>Methanobacteriota</taxon>
        <taxon>Stenosarchaea group</taxon>
        <taxon>Methanomicrobia</taxon>
        <taxon>Methanomicrobiales</taxon>
        <taxon>Methanomicrobiaceae</taxon>
        <taxon>Methanofollis</taxon>
    </lineage>
</organism>
<dbReference type="Gene3D" id="2.60.40.1130">
    <property type="entry name" value="Rab geranylgeranyltransferase alpha-subunit, insert domain"/>
    <property type="match status" value="26"/>
</dbReference>
<dbReference type="PANTHER" id="PTHR36194:SF1">
    <property type="entry name" value="S-LAYER-LIKE PROTEIN"/>
    <property type="match status" value="1"/>
</dbReference>
<dbReference type="SUPFAM" id="SSF49384">
    <property type="entry name" value="Carbohydrate-binding domain"/>
    <property type="match status" value="1"/>
</dbReference>
<evidence type="ECO:0000313" key="4">
    <source>
        <dbReference type="EMBL" id="TAJ43355.1"/>
    </source>
</evidence>
<dbReference type="PANTHER" id="PTHR36194">
    <property type="entry name" value="S-LAYER-LIKE PROTEIN"/>
    <property type="match status" value="1"/>
</dbReference>
<evidence type="ECO:0000256" key="2">
    <source>
        <dbReference type="SAM" id="Phobius"/>
    </source>
</evidence>
<feature type="compositionally biased region" description="Low complexity" evidence="1">
    <location>
        <begin position="2775"/>
        <end position="2791"/>
    </location>
</feature>
<dbReference type="PROSITE" id="PS50093">
    <property type="entry name" value="PKD"/>
    <property type="match status" value="3"/>
</dbReference>
<dbReference type="SUPFAM" id="SSF49452">
    <property type="entry name" value="Starch-binding domain-like"/>
    <property type="match status" value="1"/>
</dbReference>
<dbReference type="EMBL" id="PGCL01000008">
    <property type="protein sequence ID" value="TAJ43355.1"/>
    <property type="molecule type" value="Genomic_DNA"/>
</dbReference>
<sequence>KDETEEVAFTLVQQLGTLQINSTPAGAAVYLNGTATGDLTNATLADKPVGTYNVTVELDGYDPATEIVTLTKDETEDVSFTLMQQVGTLQVNSVPSGAAVYLNGTATGDLTNATLTDKPVGTYNVTVELDGYDPATEIVTLTKDETEDVSFTLMQQVGTLQVNSVPSGAAVYLNGTATGDLTNATLTDKPVGTYNVTVELDGYDPATEIVTLSKDETEDVSFTLVQQLGTLQINSTPAGASVYLNGTATGDLTNVTLADKPVGTYNVTVELDGYDPATEIVTLSKDETEEVAFTLVQQLGTLQINSTPSGAAVYLNGTATGDLTNATLADKPVGTYNVTVLKDGYDPATEIVTLSKDETEDVSFTLVQQLGILQINSTPWGAAVYLNGTATGDLTNVTLADKPVGTYNVTVELEGYDPATEIVTLSKDETEEVSFTLVQQLGTLQINSTPSGAAVYLNGTDTGDLTNATLADKPVGTYNVTVELNGYDPATEVVTLSKDETEDVSFTLVQQLGILQINSTPSGAAVYLNGTATGDLTNVTLADKPVGTYNVTVELDGYDPATEVVTLSKDETEEVAFTLVQQLGTLQINSTPSGAAVYLNGTATGDLTNATLTDKPVGTYNVTVELEGYDPATEIVTLSKDETEEVSFTLVQQLGTLQINSTPSGAAVYLNGTVTGDLTNATLADKPVGTYNVTVELVGYDPATEIVTLTKDETEDVSFTLVQQLGTLQINSTPAGASVYLNGTATGDLTNVTLADKPVGTYNVTVEKEGYDAQSRIVTLSKDETELVAFTLVGQTGTLQVNSTPTGARISLNGTETGEITNFTFADKPVGAYNVTVEKEGYDPATEIVTLSKDETEDVSFTLVQQLGILQINSTPSGAAVYLNGTATGDLTNATLADKPVGTYNVTVELDGYDPATEIVTLSKDETEEVSFTLVQQLGTLQINSTPSGAAVYLNGTATGDLTNATLEDKPVGTYNVTVELDGYDPATEIVTLSKDETEEVAFTLVQQLGTLQINSTPAGAAVYLNGTATGDLTNATLEDKPVGTYNVTVLKDGYDPATEVVTLTKDETEDVSFTLVQQLGTLQINSTPSGAAVYLNGTATGDLTNATLEDKPVGTYNVTVELNGYDPATEIVTLTKDETEDVSFTLVQQLGTLQINSTPVGAAVYLNGTATGDLTNATLADKPVGTYNVTVELDGYDPATEVVTLTKDETEEVSFTLVQQLGTLQINSTPAGAAVYLNGTATGDLTNATLADKPVGTYNVTVELDGYDPATEIVTLTKDETEDVSFTLVQQLGTLQINSTPSGAAVYLNGTATGDLTNATLEDKPVGTYNVTVELDGYDPATEVVTLTKDETEDVSFTLVQQLGTLQINSTPSGAAVYLNGTATGDLTNATLEDKPVGIYNVTVELNGYDPATEIVTLSKDETEDVSFTLVQQLGTLQINSTPAGAAVYLNGTDTGDLTNATLADKPVGTYNVTVEKEGYDAQSRIVTLSKDETELVAFTLVGQTGTLQVNSTPAGARISLNGTETGEITNFTFADQPVGAYNVTVEKEGYDAQSRIVTLSKDETELVAFTLVGQTGTLQVNSTPAGARISLNGTETGESTNFTFADQPVGTYNVTVEKEGYDAQSRIVTLSKDETELVAFTLVGQTGTLQVNSTPAGARISLNGTETGESTNFTFADQPVGTYNVTVEKEGYDAQSRIVTLSKDETELVAFTLVGQTGTLQVNSTPAGARISLNGTETGESTNFTFADQPVGTYNVTVEKEGYDAQSRIVTLSRDETELVDFTLVGQTGTLQVNSTPAGARISLNGTETGEITNFTFADQPVGTYNVTVEKEGYDAQSRIATVTVGTIETVDFTLISHPGAIRVGSSPANATIWLDGENTGQLTNTTLTGIAAGTHTVTVEKPGYLRPTNRSVTVVPDEESEVFFTLTQESGSIHVTSSPDEAWIWLDGCNTTALTNTTLPDIPVGSHTLTVEKAGYNPSSARSIEVATDETAEVSFTLTPVGTAPVAAFTATPLSGDAPLQVTFTDTSTDGPETWNWTFGDGNVSDERNPLHTYTEEGTYTVSLTVANGYGQDTLTREDYIVVSSTPAITLTAPTGRLPANESGEFPVTAEGLDATTALAFTIGYDPALITVDSAAPTPLTEAAVFDATIDNTNGRVSIAIADGSGITAEGTAAVANITFRSAPAIEGLRQTATLAITDATAHTADHESPVIRENGAIAVEARTAVDAPSGALPVESSKYLTVTAAGLNEVTDLSFIMEYNRTVMTVTDIRANATMPGLNVSSDIRNANGWLQVSAAAPDAITSEDVVSLIDLQVHSNGLPCERQLRLINPQWTRENATYQFDDMRPGYITITPVPTALNDTRPVTVSNMTFDDATQEVAINLTANRNATITDDNTTICVRNPGIDITIRTAGLENRSSEWTGECTGASIGNITNAVDLSGDVGAVTTGISANISGALSGLTDPDTRLNVTITRGAVNETMGRLFQLAVSESEGAELEEVAYTMEINKSKFGNITVSDAIIVMSASAAYVDAWGGADSFTILSLAADGTVTHLETTYTYADGIYTFTALSPDGFSYKALVAYTVYEDPVARFSATPLAGSAPLMVQFYDYSDGHPETWHWDFGDGQTSTQQNPVHTYTAVGTYDVALSITNPAGEDTAEEMDYITVTNLMTVDFTATPLSGSAPLMVRFTDRTTGTPTSWLWDFGDRQTSTEQNPVHIYQGSGPYTVSLTATNAYGTITAEKQRFITVSYPNDNDDSDMPTPTPTITPTPTPVQTTPAPTPEPTVTHPASTSVEGVEFITTADLPLGTGGEVERPVIVWADDHTACLSIEVGVTARDASGRPVDAIRIVAVPTTDLPAAAGIGAVEHPQAISAYECTPDGTTFSPDIALTFILSEDEWKKFGPSAEVGWLNTSSNEWERIAGEIDESQRTITVHIDHFSTYALFGDEQPYLTVVPEITGTSPDRSEGMSLWFGAVIIIVLIVAGVLYFRRRNEE</sequence>
<dbReference type="InterPro" id="IPR013784">
    <property type="entry name" value="Carb-bd-like_fold"/>
</dbReference>
<proteinExistence type="predicted"/>
<name>A0A483CWQ9_9EURY</name>
<keyword evidence="5" id="KW-1185">Reference proteome</keyword>
<dbReference type="InterPro" id="IPR008965">
    <property type="entry name" value="CBM2/CBM3_carb-bd_dom_sf"/>
</dbReference>
<dbReference type="InterPro" id="IPR013229">
    <property type="entry name" value="PEGA"/>
</dbReference>
<evidence type="ECO:0000259" key="3">
    <source>
        <dbReference type="PROSITE" id="PS50093"/>
    </source>
</evidence>
<feature type="domain" description="PKD" evidence="3">
    <location>
        <begin position="2008"/>
        <end position="2091"/>
    </location>
</feature>
<dbReference type="Gene3D" id="2.60.40.10">
    <property type="entry name" value="Immunoglobulins"/>
    <property type="match status" value="3"/>
</dbReference>
<keyword evidence="2" id="KW-1133">Transmembrane helix</keyword>
<evidence type="ECO:0000256" key="1">
    <source>
        <dbReference type="SAM" id="MobiDB-lite"/>
    </source>
</evidence>
<dbReference type="InterPro" id="IPR035986">
    <property type="entry name" value="PKD_dom_sf"/>
</dbReference>
<keyword evidence="2" id="KW-0472">Membrane</keyword>
<accession>A0A483CWQ9</accession>
<reference evidence="4 5" key="1">
    <citation type="submission" date="2017-11" db="EMBL/GenBank/DDBJ databases">
        <title>Isolation and Characterization of Methanofollis Species from Methane Seep Offshore SW Taiwan.</title>
        <authorList>
            <person name="Teng N.-H."/>
            <person name="Lai M.-C."/>
            <person name="Chen S.-C."/>
        </authorList>
    </citation>
    <scope>NUCLEOTIDE SEQUENCE [LARGE SCALE GENOMIC DNA]</scope>
    <source>
        <strain evidence="4 5">FWC-SCC2</strain>
    </source>
</reference>
<dbReference type="Proteomes" id="UP000292580">
    <property type="component" value="Unassembled WGS sequence"/>
</dbReference>
<dbReference type="CDD" id="cd08547">
    <property type="entry name" value="Type_II_cohesin"/>
    <property type="match status" value="1"/>
</dbReference>
<keyword evidence="2" id="KW-0812">Transmembrane</keyword>
<evidence type="ECO:0000313" key="5">
    <source>
        <dbReference type="Proteomes" id="UP000292580"/>
    </source>
</evidence>
<dbReference type="SMART" id="SM00089">
    <property type="entry name" value="PKD"/>
    <property type="match status" value="3"/>
</dbReference>
<feature type="domain" description="PKD" evidence="3">
    <location>
        <begin position="2591"/>
        <end position="2674"/>
    </location>
</feature>
<dbReference type="InterPro" id="IPR000601">
    <property type="entry name" value="PKD_dom"/>
</dbReference>
<dbReference type="CDD" id="cd00146">
    <property type="entry name" value="PKD"/>
    <property type="match status" value="3"/>
</dbReference>
<feature type="compositionally biased region" description="Pro residues" evidence="1">
    <location>
        <begin position="2764"/>
        <end position="2774"/>
    </location>
</feature>
<dbReference type="SUPFAM" id="SSF49299">
    <property type="entry name" value="PKD domain"/>
    <property type="match status" value="3"/>
</dbReference>
<dbReference type="Pfam" id="PF18911">
    <property type="entry name" value="PKD_4"/>
    <property type="match status" value="3"/>
</dbReference>
<dbReference type="OrthoDB" id="103676at2157"/>
<feature type="region of interest" description="Disordered" evidence="1">
    <location>
        <begin position="2754"/>
        <end position="2794"/>
    </location>
</feature>
<dbReference type="Pfam" id="PF08308">
    <property type="entry name" value="PEGA"/>
    <property type="match status" value="28"/>
</dbReference>
<dbReference type="InterPro" id="IPR022409">
    <property type="entry name" value="PKD/Chitinase_dom"/>
</dbReference>
<dbReference type="InterPro" id="IPR013783">
    <property type="entry name" value="Ig-like_fold"/>
</dbReference>
<dbReference type="FunFam" id="2.60.40.10:FF:000270">
    <property type="entry name" value="Cell surface protein"/>
    <property type="match status" value="3"/>
</dbReference>
<dbReference type="GO" id="GO:0030246">
    <property type="term" value="F:carbohydrate binding"/>
    <property type="evidence" value="ECO:0007669"/>
    <property type="project" value="InterPro"/>
</dbReference>
<protein>
    <recommendedName>
        <fullName evidence="3">PKD domain-containing protein</fullName>
    </recommendedName>
</protein>
<gene>
    <name evidence="4" type="ORF">CUJ86_11430</name>
</gene>
<dbReference type="Gene3D" id="2.60.40.1120">
    <property type="entry name" value="Carboxypeptidase-like, regulatory domain"/>
    <property type="match status" value="1"/>
</dbReference>